<feature type="transmembrane region" description="Helical" evidence="6">
    <location>
        <begin position="76"/>
        <end position="94"/>
    </location>
</feature>
<evidence type="ECO:0000256" key="5">
    <source>
        <dbReference type="ARBA" id="ARBA00023136"/>
    </source>
</evidence>
<dbReference type="GO" id="GO:0005737">
    <property type="term" value="C:cytoplasm"/>
    <property type="evidence" value="ECO:0007669"/>
    <property type="project" value="UniProtKB-ARBA"/>
</dbReference>
<evidence type="ECO:0000313" key="8">
    <source>
        <dbReference type="Proteomes" id="UP000195402"/>
    </source>
</evidence>
<protein>
    <submittedName>
        <fullName evidence="7">Uncharacterized protein</fullName>
    </submittedName>
</protein>
<dbReference type="EMBL" id="MVGT01000928">
    <property type="protein sequence ID" value="OVA14972.1"/>
    <property type="molecule type" value="Genomic_DNA"/>
</dbReference>
<keyword evidence="8" id="KW-1185">Reference proteome</keyword>
<dbReference type="PANTHER" id="PTHR31621:SF37">
    <property type="entry name" value="OS01G0882400 PROTEIN"/>
    <property type="match status" value="1"/>
</dbReference>
<evidence type="ECO:0000256" key="3">
    <source>
        <dbReference type="ARBA" id="ARBA00022692"/>
    </source>
</evidence>
<dbReference type="GO" id="GO:0010256">
    <property type="term" value="P:endomembrane system organization"/>
    <property type="evidence" value="ECO:0007669"/>
    <property type="project" value="TreeGrafter"/>
</dbReference>
<comment type="subcellular location">
    <subcellularLocation>
        <location evidence="1">Membrane</location>
        <topology evidence="1">Multi-pass membrane protein</topology>
    </subcellularLocation>
</comment>
<evidence type="ECO:0000256" key="1">
    <source>
        <dbReference type="ARBA" id="ARBA00004141"/>
    </source>
</evidence>
<evidence type="ECO:0000256" key="6">
    <source>
        <dbReference type="SAM" id="Phobius"/>
    </source>
</evidence>
<dbReference type="OrthoDB" id="959867at2759"/>
<reference evidence="7 8" key="1">
    <citation type="journal article" date="2017" name="Mol. Plant">
        <title>The Genome of Medicinal Plant Macleaya cordata Provides New Insights into Benzylisoquinoline Alkaloids Metabolism.</title>
        <authorList>
            <person name="Liu X."/>
            <person name="Liu Y."/>
            <person name="Huang P."/>
            <person name="Ma Y."/>
            <person name="Qing Z."/>
            <person name="Tang Q."/>
            <person name="Cao H."/>
            <person name="Cheng P."/>
            <person name="Zheng Y."/>
            <person name="Yuan Z."/>
            <person name="Zhou Y."/>
            <person name="Liu J."/>
            <person name="Tang Z."/>
            <person name="Zhuo Y."/>
            <person name="Zhang Y."/>
            <person name="Yu L."/>
            <person name="Huang J."/>
            <person name="Yang P."/>
            <person name="Peng Q."/>
            <person name="Zhang J."/>
            <person name="Jiang W."/>
            <person name="Zhang Z."/>
            <person name="Lin K."/>
            <person name="Ro D.K."/>
            <person name="Chen X."/>
            <person name="Xiong X."/>
            <person name="Shang Y."/>
            <person name="Huang S."/>
            <person name="Zeng J."/>
        </authorList>
    </citation>
    <scope>NUCLEOTIDE SEQUENCE [LARGE SCALE GENOMIC DNA]</scope>
    <source>
        <strain evidence="8">cv. BLH2017</strain>
        <tissue evidence="7">Root</tissue>
    </source>
</reference>
<comment type="similarity">
    <text evidence="2">Belongs to the plant DMP1 protein family.</text>
</comment>
<proteinExistence type="inferred from homology"/>
<name>A0A200QX11_MACCD</name>
<organism evidence="7 8">
    <name type="scientific">Macleaya cordata</name>
    <name type="common">Five-seeded plume-poppy</name>
    <name type="synonym">Bocconia cordata</name>
    <dbReference type="NCBI Taxonomy" id="56857"/>
    <lineage>
        <taxon>Eukaryota</taxon>
        <taxon>Viridiplantae</taxon>
        <taxon>Streptophyta</taxon>
        <taxon>Embryophyta</taxon>
        <taxon>Tracheophyta</taxon>
        <taxon>Spermatophyta</taxon>
        <taxon>Magnoliopsida</taxon>
        <taxon>Ranunculales</taxon>
        <taxon>Papaveraceae</taxon>
        <taxon>Papaveroideae</taxon>
        <taxon>Macleaya</taxon>
    </lineage>
</organism>
<dbReference type="STRING" id="56857.A0A200QX11"/>
<keyword evidence="4 6" id="KW-1133">Transmembrane helix</keyword>
<dbReference type="InterPro" id="IPR007770">
    <property type="entry name" value="DMP"/>
</dbReference>
<dbReference type="AlphaFoldDB" id="A0A200QX11"/>
<dbReference type="GO" id="GO:0016020">
    <property type="term" value="C:membrane"/>
    <property type="evidence" value="ECO:0007669"/>
    <property type="project" value="UniProtKB-SubCell"/>
</dbReference>
<sequence length="147" mass="16343">MDDVRKVLIENHIDVVNVENCIDKNGKVSHFISALHTIINTSARLNVLLPTAIILAFSTLAPCLTNHGKCKTLNRCLMGVFFGISSASCVFLAFTDSFRTGSGSLYYGVATFRGIWTLCKERPNVPEDYKLRWSDLFHACLYLVVAP</sequence>
<evidence type="ECO:0000256" key="2">
    <source>
        <dbReference type="ARBA" id="ARBA00008707"/>
    </source>
</evidence>
<evidence type="ECO:0000313" key="7">
    <source>
        <dbReference type="EMBL" id="OVA14972.1"/>
    </source>
</evidence>
<dbReference type="Pfam" id="PF05078">
    <property type="entry name" value="DUF679"/>
    <property type="match status" value="1"/>
</dbReference>
<gene>
    <name evidence="7" type="ORF">BVC80_65g18</name>
</gene>
<keyword evidence="5 6" id="KW-0472">Membrane</keyword>
<dbReference type="InParanoid" id="A0A200QX11"/>
<dbReference type="PANTHER" id="PTHR31621">
    <property type="entry name" value="PROTEIN DMP3"/>
    <property type="match status" value="1"/>
</dbReference>
<accession>A0A200QX11</accession>
<keyword evidence="3 6" id="KW-0812">Transmembrane</keyword>
<dbReference type="Proteomes" id="UP000195402">
    <property type="component" value="Unassembled WGS sequence"/>
</dbReference>
<comment type="caution">
    <text evidence="7">The sequence shown here is derived from an EMBL/GenBank/DDBJ whole genome shotgun (WGS) entry which is preliminary data.</text>
</comment>
<evidence type="ECO:0000256" key="4">
    <source>
        <dbReference type="ARBA" id="ARBA00022989"/>
    </source>
</evidence>